<dbReference type="SUPFAM" id="SSF53335">
    <property type="entry name" value="S-adenosyl-L-methionine-dependent methyltransferases"/>
    <property type="match status" value="1"/>
</dbReference>
<dbReference type="AlphaFoldDB" id="A0A8J5XAZ6"/>
<keyword evidence="11" id="KW-1185">Reference proteome</keyword>
<feature type="chain" id="PRO_5035149447" description="PUA domain-containing protein" evidence="7">
    <location>
        <begin position="20"/>
        <end position="623"/>
    </location>
</feature>
<dbReference type="EMBL" id="JAGTXO010000017">
    <property type="protein sequence ID" value="KAG8463203.1"/>
    <property type="molecule type" value="Genomic_DNA"/>
</dbReference>
<proteinExistence type="predicted"/>
<keyword evidence="4" id="KW-0808">Transferase</keyword>
<evidence type="ECO:0000313" key="10">
    <source>
        <dbReference type="EMBL" id="KAG8463203.1"/>
    </source>
</evidence>
<keyword evidence="2" id="KW-0963">Cytoplasm</keyword>
<evidence type="ECO:0008006" key="12">
    <source>
        <dbReference type="Google" id="ProtNLM"/>
    </source>
</evidence>
<evidence type="ECO:0000256" key="6">
    <source>
        <dbReference type="SAM" id="MobiDB-lite"/>
    </source>
</evidence>
<keyword evidence="3" id="KW-0489">Methyltransferase</keyword>
<feature type="domain" description="RlmI-like PUA" evidence="9">
    <location>
        <begin position="85"/>
        <end position="147"/>
    </location>
</feature>
<organism evidence="10 11">
    <name type="scientific">Diacronema lutheri</name>
    <name type="common">Unicellular marine alga</name>
    <name type="synonym">Monochrysis lutheri</name>
    <dbReference type="NCBI Taxonomy" id="2081491"/>
    <lineage>
        <taxon>Eukaryota</taxon>
        <taxon>Haptista</taxon>
        <taxon>Haptophyta</taxon>
        <taxon>Pavlovophyceae</taxon>
        <taxon>Pavlovales</taxon>
        <taxon>Pavlovaceae</taxon>
        <taxon>Diacronema</taxon>
    </lineage>
</organism>
<dbReference type="GO" id="GO:0003723">
    <property type="term" value="F:RNA binding"/>
    <property type="evidence" value="ECO:0007669"/>
    <property type="project" value="InterPro"/>
</dbReference>
<dbReference type="InterPro" id="IPR019614">
    <property type="entry name" value="SAM-dep_methyl-trfase"/>
</dbReference>
<gene>
    <name evidence="10" type="ORF">KFE25_011200</name>
</gene>
<dbReference type="InterPro" id="IPR036974">
    <property type="entry name" value="PUA_sf"/>
</dbReference>
<comment type="caution">
    <text evidence="10">The sequence shown here is derived from an EMBL/GenBank/DDBJ whole genome shotgun (WGS) entry which is preliminary data.</text>
</comment>
<evidence type="ECO:0000256" key="1">
    <source>
        <dbReference type="ARBA" id="ARBA00004496"/>
    </source>
</evidence>
<dbReference type="InterPro" id="IPR029063">
    <property type="entry name" value="SAM-dependent_MTases_sf"/>
</dbReference>
<evidence type="ECO:0000256" key="4">
    <source>
        <dbReference type="ARBA" id="ARBA00022679"/>
    </source>
</evidence>
<comment type="subcellular location">
    <subcellularLocation>
        <location evidence="1">Cytoplasm</location>
    </subcellularLocation>
</comment>
<feature type="compositionally biased region" description="Low complexity" evidence="6">
    <location>
        <begin position="41"/>
        <end position="54"/>
    </location>
</feature>
<dbReference type="PANTHER" id="PTHR42873">
    <property type="entry name" value="RIBOSOMAL RNA LARGE SUBUNIT METHYLTRANSFERASE"/>
    <property type="match status" value="1"/>
</dbReference>
<feature type="region of interest" description="Disordered" evidence="6">
    <location>
        <begin position="41"/>
        <end position="77"/>
    </location>
</feature>
<dbReference type="CDD" id="cd21153">
    <property type="entry name" value="PUA_RlmI"/>
    <property type="match status" value="1"/>
</dbReference>
<dbReference type="Gene3D" id="3.40.50.150">
    <property type="entry name" value="Vaccinia Virus protein VP39"/>
    <property type="match status" value="1"/>
</dbReference>
<feature type="domain" description="S-adenosylmethionine-dependent methyltransferase" evidence="8">
    <location>
        <begin position="385"/>
        <end position="571"/>
    </location>
</feature>
<dbReference type="Pfam" id="PF10672">
    <property type="entry name" value="Methyltrans_SAM"/>
    <property type="match status" value="1"/>
</dbReference>
<dbReference type="GO" id="GO:0008168">
    <property type="term" value="F:methyltransferase activity"/>
    <property type="evidence" value="ECO:0007669"/>
    <property type="project" value="UniProtKB-KW"/>
</dbReference>
<feature type="region of interest" description="Disordered" evidence="6">
    <location>
        <begin position="311"/>
        <end position="343"/>
    </location>
</feature>
<evidence type="ECO:0000259" key="8">
    <source>
        <dbReference type="Pfam" id="PF10672"/>
    </source>
</evidence>
<dbReference type="GO" id="GO:0032259">
    <property type="term" value="P:methylation"/>
    <property type="evidence" value="ECO:0007669"/>
    <property type="project" value="UniProtKB-KW"/>
</dbReference>
<name>A0A8J5XAZ6_DIALT</name>
<evidence type="ECO:0000256" key="7">
    <source>
        <dbReference type="SAM" id="SignalP"/>
    </source>
</evidence>
<dbReference type="Gene3D" id="3.30.750.80">
    <property type="entry name" value="RNA methyltransferase domain (HRMD) like"/>
    <property type="match status" value="1"/>
</dbReference>
<dbReference type="InterPro" id="IPR041532">
    <property type="entry name" value="RlmI-like_PUA"/>
</dbReference>
<feature type="signal peptide" evidence="7">
    <location>
        <begin position="1"/>
        <end position="19"/>
    </location>
</feature>
<keyword evidence="5" id="KW-0949">S-adenosyl-L-methionine</keyword>
<protein>
    <recommendedName>
        <fullName evidence="12">PUA domain-containing protein</fullName>
    </recommendedName>
</protein>
<evidence type="ECO:0000256" key="3">
    <source>
        <dbReference type="ARBA" id="ARBA00022603"/>
    </source>
</evidence>
<dbReference type="Pfam" id="PF17785">
    <property type="entry name" value="PUA_3"/>
    <property type="match status" value="1"/>
</dbReference>
<dbReference type="PANTHER" id="PTHR42873:SF1">
    <property type="entry name" value="S-ADENOSYLMETHIONINE-DEPENDENT METHYLTRANSFERASE DOMAIN-CONTAINING PROTEIN"/>
    <property type="match status" value="1"/>
</dbReference>
<evidence type="ECO:0000256" key="2">
    <source>
        <dbReference type="ARBA" id="ARBA00022490"/>
    </source>
</evidence>
<evidence type="ECO:0000259" key="9">
    <source>
        <dbReference type="Pfam" id="PF17785"/>
    </source>
</evidence>
<evidence type="ECO:0000313" key="11">
    <source>
        <dbReference type="Proteomes" id="UP000751190"/>
    </source>
</evidence>
<feature type="compositionally biased region" description="Pro residues" evidence="6">
    <location>
        <begin position="55"/>
        <end position="71"/>
    </location>
</feature>
<reference evidence="10" key="1">
    <citation type="submission" date="2021-05" db="EMBL/GenBank/DDBJ databases">
        <title>The genome of the haptophyte Pavlova lutheri (Diacronema luteri, Pavlovales) - a model for lipid biosynthesis in eukaryotic algae.</title>
        <authorList>
            <person name="Hulatt C.J."/>
            <person name="Posewitz M.C."/>
        </authorList>
    </citation>
    <scope>NUCLEOTIDE SEQUENCE</scope>
    <source>
        <strain evidence="10">NIVA-4/92</strain>
    </source>
</reference>
<sequence>MAIVGRLLLASVLARGAAGAAGAAGGGARVGASGSAASAARAVKSPRAQPQAARPAPPAPADAPADTPPPAASAALGGAERYPAVTLRRGKARLFKEGSPLVYGGALNPPPPGLQPAQLVRVTDGLGATVGWGPYNGASMFRVRLLRNANEPIARAALQSARNAQARARKARAGVDATGALADAGAGADAGVEAEAGAGSAYELGPLLRERLAAALALRRRLVGVPSGETSAYRWVNGEGDRLSGLVVDVLGRVVVVSSSALWCEVHREEVEAAVRALADEAVAPVDGAPPARGGAFVLWRRSEARLRQDGWRREGEARGAEDEVADGEGVAGAAETADEGEVEQADMDGAGAAGDAPRAGDGDGDDALVASALGLGIDLRAATVRESGLSYVCNPLSGQKTGFYCDQRENRLAIRTLVASALAAKAAAGARGARVRVLDLCCHSAGFALNAALAGGDAVDVVAVDSSADAIATAGANARANGLAERVTLVRAEVEGWMAAELRAKREAERAGGAWVPYDVVVLDPPKLAPSARSLERAKRKYEALNAAALQLVAPGGVLVSCSCSGAVAQEAGLLVRLVHGAAAHVGRSVAVLRVSGAAADHPLNPMYEEGAYLTVGFFAVS</sequence>
<dbReference type="CDD" id="cd02440">
    <property type="entry name" value="AdoMet_MTases"/>
    <property type="match status" value="1"/>
</dbReference>
<feature type="compositionally biased region" description="Basic and acidic residues" evidence="6">
    <location>
        <begin position="311"/>
        <end position="322"/>
    </location>
</feature>
<accession>A0A8J5XAZ6</accession>
<dbReference type="Proteomes" id="UP000751190">
    <property type="component" value="Unassembled WGS sequence"/>
</dbReference>
<dbReference type="GO" id="GO:0005737">
    <property type="term" value="C:cytoplasm"/>
    <property type="evidence" value="ECO:0007669"/>
    <property type="project" value="UniProtKB-SubCell"/>
</dbReference>
<dbReference type="Gene3D" id="2.30.130.10">
    <property type="entry name" value="PUA domain"/>
    <property type="match status" value="1"/>
</dbReference>
<keyword evidence="7" id="KW-0732">Signal</keyword>
<dbReference type="OMA" id="HETTHPN"/>
<evidence type="ECO:0000256" key="5">
    <source>
        <dbReference type="ARBA" id="ARBA00022691"/>
    </source>
</evidence>
<dbReference type="OrthoDB" id="269872at2759"/>